<accession>A0A8F6TWI7</accession>
<feature type="transmembrane region" description="Helical" evidence="2">
    <location>
        <begin position="154"/>
        <end position="172"/>
    </location>
</feature>
<proteinExistence type="predicted"/>
<evidence type="ECO:0000256" key="2">
    <source>
        <dbReference type="SAM" id="Phobius"/>
    </source>
</evidence>
<feature type="compositionally biased region" description="Low complexity" evidence="1">
    <location>
        <begin position="681"/>
        <end position="706"/>
    </location>
</feature>
<protein>
    <submittedName>
        <fullName evidence="3">DUF4175 domain-containing protein</fullName>
    </submittedName>
</protein>
<keyword evidence="2" id="KW-0812">Transmembrane</keyword>
<evidence type="ECO:0000313" key="4">
    <source>
        <dbReference type="Proteomes" id="UP000825009"/>
    </source>
</evidence>
<feature type="region of interest" description="Disordered" evidence="1">
    <location>
        <begin position="760"/>
        <end position="816"/>
    </location>
</feature>
<keyword evidence="2" id="KW-0472">Membrane</keyword>
<dbReference type="InterPro" id="IPR012683">
    <property type="entry name" value="CHP02302_TM"/>
</dbReference>
<dbReference type="AlphaFoldDB" id="A0A8F6TWI7"/>
<feature type="transmembrane region" description="Helical" evidence="2">
    <location>
        <begin position="33"/>
        <end position="53"/>
    </location>
</feature>
<feature type="transmembrane region" description="Helical" evidence="2">
    <location>
        <begin position="59"/>
        <end position="80"/>
    </location>
</feature>
<evidence type="ECO:0000256" key="1">
    <source>
        <dbReference type="SAM" id="MobiDB-lite"/>
    </source>
</evidence>
<evidence type="ECO:0000313" key="3">
    <source>
        <dbReference type="EMBL" id="QXT39748.1"/>
    </source>
</evidence>
<feature type="compositionally biased region" description="Acidic residues" evidence="1">
    <location>
        <begin position="544"/>
        <end position="553"/>
    </location>
</feature>
<feature type="region of interest" description="Disordered" evidence="1">
    <location>
        <begin position="636"/>
        <end position="734"/>
    </location>
</feature>
<dbReference type="KEGG" id="gce:KYE46_00350"/>
<organism evidence="3 4">
    <name type="scientific">Gymnodinialimonas ceratoperidinii</name>
    <dbReference type="NCBI Taxonomy" id="2856823"/>
    <lineage>
        <taxon>Bacteria</taxon>
        <taxon>Pseudomonadati</taxon>
        <taxon>Pseudomonadota</taxon>
        <taxon>Alphaproteobacteria</taxon>
        <taxon>Rhodobacterales</taxon>
        <taxon>Paracoccaceae</taxon>
        <taxon>Gymnodinialimonas</taxon>
    </lineage>
</organism>
<dbReference type="EMBL" id="CP079194">
    <property type="protein sequence ID" value="QXT39748.1"/>
    <property type="molecule type" value="Genomic_DNA"/>
</dbReference>
<feature type="compositionally biased region" description="Gly residues" evidence="1">
    <location>
        <begin position="671"/>
        <end position="680"/>
    </location>
</feature>
<keyword evidence="2" id="KW-1133">Transmembrane helix</keyword>
<name>A0A8F6TWI7_9RHOB</name>
<reference evidence="3 4" key="1">
    <citation type="submission" date="2021-07" db="EMBL/GenBank/DDBJ databases">
        <title>A novel Jannaschia species isolated from marine dinoflagellate Ceratoperidinium margalefii.</title>
        <authorList>
            <person name="Jiang Y."/>
            <person name="Li Z."/>
        </authorList>
    </citation>
    <scope>NUCLEOTIDE SEQUENCE [LARGE SCALE GENOMIC DNA]</scope>
    <source>
        <strain evidence="3 4">J12C1-MA-4</strain>
    </source>
</reference>
<feature type="compositionally biased region" description="Low complexity" evidence="1">
    <location>
        <begin position="760"/>
        <end position="780"/>
    </location>
</feature>
<feature type="region of interest" description="Disordered" evidence="1">
    <location>
        <begin position="543"/>
        <end position="562"/>
    </location>
</feature>
<dbReference type="RefSeq" id="WP_219002630.1">
    <property type="nucleotide sequence ID" value="NZ_CP079194.1"/>
</dbReference>
<keyword evidence="4" id="KW-1185">Reference proteome</keyword>
<dbReference type="Pfam" id="PF13779">
    <property type="entry name" value="DUF4175"/>
    <property type="match status" value="1"/>
</dbReference>
<sequence>MTEQTPKSDAIKRLIWPLRLTRAGMVAERGLRAFWPVWTLLFVVFAALSFGAGSLVSGTVLLGILAAIALITLGLVALGIRRFRMPTHTEALERLDATMPGRPITTLLDTPAVGGSDPASQSVWATHVARMANRASRARAPQPDLRISRHDPYALRYVGAVALAMALLFGGLSRVADVGEVSLGPGAATASAGPSWEGWVEPPLYTGLPSLYLNDITAERFEAPLGSEITLRAYGSPGDITLRTDVGPMPEFDENAYAQTVTMERAGTLAVDGPGGREWQVAVRPDQPPTVALEGEVEGEPPSAMQFRFSASDDYGIRSGTATIRLDADAADRRYGLTIDPEPREPVVLDLPMPFRGNRDEFSEVVLEDLSEHPFANLPVTLTLSVVDDAGQQASMTYDVARLPGQRFFDPLANALVEMRRDILWNRDNATRAARLLRAMTHRPEDDLDESVYRSLRAAIQRLEAAVDMISIETQEDVAEILWNAALELEFGDLDSALERLRRAQERLAEAMRQGASDEEIAELMQQMREAMDDYMQELADNTEFGDDTDQPDQGEQQEMSSADLDEMLRRIEELMQEGRMAEAMEMLQALQEMLENMEITQGDGTGDGPQTPGQEAMEGLQDTLRGQQELSDDAFQDLQEQLNPNRPGQRSEQDGNAPQGNQPGERGQDPGAGGQGGENGQTPPGTLAERQQELLRQLQEQAGRLPGTGTEAGDEALEQLDGAGRAMDEAADALERGDIADALDLQSEAMEALREGMTQLGEALAQEQGAEPGQGQAEGNRAEARPLQDPLGRQAGNNGAFGSDEEGLGDTEDARQRARELLDLLRDRAAEQTRPELERDYLRRLLDQF</sequence>
<dbReference type="Proteomes" id="UP000825009">
    <property type="component" value="Chromosome"/>
</dbReference>
<gene>
    <name evidence="3" type="ORF">KYE46_00350</name>
</gene>
<feature type="compositionally biased region" description="Polar residues" evidence="1">
    <location>
        <begin position="639"/>
        <end position="663"/>
    </location>
</feature>